<proteinExistence type="predicted"/>
<dbReference type="Proteomes" id="UP000013057">
    <property type="component" value="Unassembled WGS sequence"/>
</dbReference>
<organism evidence="1 2">
    <name type="scientific">Anoxybacillus flavithermus NBRC 109594</name>
    <dbReference type="NCBI Taxonomy" id="1315967"/>
    <lineage>
        <taxon>Bacteria</taxon>
        <taxon>Bacillati</taxon>
        <taxon>Bacillota</taxon>
        <taxon>Bacilli</taxon>
        <taxon>Bacillales</taxon>
        <taxon>Anoxybacillaceae</taxon>
        <taxon>Anoxybacillus</taxon>
    </lineage>
</organism>
<reference evidence="2" key="1">
    <citation type="journal article" date="2013" name="Genome">
        <title>Draft Genome Sequence of a Thermophilic Member of the Bacillaceae, Anoxybacillus flavithermus Strain Kn10, Isolated from the Kan-nawa Hot Spring in Japan.</title>
        <authorList>
            <person name="Matsutani M."/>
            <person name="Shirakihara Y."/>
            <person name="Imada K."/>
            <person name="Yakushi T."/>
            <person name="Matsushita K."/>
        </authorList>
    </citation>
    <scope>NUCLEOTIDE SEQUENCE [LARGE SCALE GENOMIC DNA]</scope>
    <source>
        <strain evidence="2">NBRC 109594</strain>
    </source>
</reference>
<name>R4F9B2_9BACL</name>
<sequence>MSTPILSKKAVVVNFSFSQTSSFFRQKTEGELPSVKMVVETDQALDKQHVDGIHRSQQIAYVENNVDAGIHGGSHTSYVTDEYAAQSLFAFDVVYNILLGERLAASYLDDNAYFIPLSY</sequence>
<accession>R4F9B2</accession>
<gene>
    <name evidence="1" type="ORF">KN10_0467</name>
</gene>
<dbReference type="EMBL" id="BARH01000003">
    <property type="protein sequence ID" value="GAC90031.1"/>
    <property type="molecule type" value="Genomic_DNA"/>
</dbReference>
<comment type="caution">
    <text evidence="1">The sequence shown here is derived from an EMBL/GenBank/DDBJ whole genome shotgun (WGS) entry which is preliminary data.</text>
</comment>
<protein>
    <submittedName>
        <fullName evidence="1">RHS repeat-associated core domain protein</fullName>
    </submittedName>
</protein>
<dbReference type="AlphaFoldDB" id="R4F9B2"/>
<evidence type="ECO:0000313" key="1">
    <source>
        <dbReference type="EMBL" id="GAC90031.1"/>
    </source>
</evidence>
<evidence type="ECO:0000313" key="2">
    <source>
        <dbReference type="Proteomes" id="UP000013057"/>
    </source>
</evidence>